<comment type="caution">
    <text evidence="4">The sequence shown here is derived from an EMBL/GenBank/DDBJ whole genome shotgun (WGS) entry which is preliminary data.</text>
</comment>
<dbReference type="GO" id="GO:0005737">
    <property type="term" value="C:cytoplasm"/>
    <property type="evidence" value="ECO:0007669"/>
    <property type="project" value="TreeGrafter"/>
</dbReference>
<evidence type="ECO:0000256" key="3">
    <source>
        <dbReference type="SAM" id="MobiDB-lite"/>
    </source>
</evidence>
<evidence type="ECO:0000256" key="2">
    <source>
        <dbReference type="ARBA" id="ARBA00022737"/>
    </source>
</evidence>
<accession>A0A812EWA2</accession>
<evidence type="ECO:0000313" key="4">
    <source>
        <dbReference type="EMBL" id="CAE1331339.1"/>
    </source>
</evidence>
<dbReference type="InterPro" id="IPR001611">
    <property type="entry name" value="Leu-rich_rpt"/>
</dbReference>
<dbReference type="EMBL" id="CAHIKZ030005601">
    <property type="protein sequence ID" value="CAE1331339.1"/>
    <property type="molecule type" value="Genomic_DNA"/>
</dbReference>
<feature type="region of interest" description="Disordered" evidence="3">
    <location>
        <begin position="513"/>
        <end position="566"/>
    </location>
</feature>
<keyword evidence="1" id="KW-0433">Leucine-rich repeat</keyword>
<gene>
    <name evidence="4" type="ORF">SPHA_80539</name>
</gene>
<feature type="compositionally biased region" description="Basic and acidic residues" evidence="3">
    <location>
        <begin position="522"/>
        <end position="552"/>
    </location>
</feature>
<evidence type="ECO:0000313" key="5">
    <source>
        <dbReference type="Proteomes" id="UP000597762"/>
    </source>
</evidence>
<feature type="region of interest" description="Disordered" evidence="3">
    <location>
        <begin position="616"/>
        <end position="664"/>
    </location>
</feature>
<feature type="compositionally biased region" description="Basic residues" evidence="3">
    <location>
        <begin position="554"/>
        <end position="563"/>
    </location>
</feature>
<dbReference type="SUPFAM" id="SSF52075">
    <property type="entry name" value="Outer arm dynein light chain 1"/>
    <property type="match status" value="1"/>
</dbReference>
<dbReference type="PANTHER" id="PTHR15454:SF19">
    <property type="entry name" value="LEUCINE-RICH REPEAT-CONTAINING PROTEIN 51"/>
    <property type="match status" value="1"/>
</dbReference>
<dbReference type="PROSITE" id="PS51450">
    <property type="entry name" value="LRR"/>
    <property type="match status" value="1"/>
</dbReference>
<feature type="compositionally biased region" description="Low complexity" evidence="3">
    <location>
        <begin position="626"/>
        <end position="637"/>
    </location>
</feature>
<proteinExistence type="predicted"/>
<evidence type="ECO:0000256" key="1">
    <source>
        <dbReference type="ARBA" id="ARBA00022614"/>
    </source>
</evidence>
<dbReference type="Proteomes" id="UP000597762">
    <property type="component" value="Unassembled WGS sequence"/>
</dbReference>
<dbReference type="PANTHER" id="PTHR15454">
    <property type="entry name" value="NISCHARIN RELATED"/>
    <property type="match status" value="1"/>
</dbReference>
<organism evidence="4 5">
    <name type="scientific">Acanthosepion pharaonis</name>
    <name type="common">Pharaoh cuttlefish</name>
    <name type="synonym">Sepia pharaonis</name>
    <dbReference type="NCBI Taxonomy" id="158019"/>
    <lineage>
        <taxon>Eukaryota</taxon>
        <taxon>Metazoa</taxon>
        <taxon>Spiralia</taxon>
        <taxon>Lophotrochozoa</taxon>
        <taxon>Mollusca</taxon>
        <taxon>Cephalopoda</taxon>
        <taxon>Coleoidea</taxon>
        <taxon>Decapodiformes</taxon>
        <taxon>Sepiida</taxon>
        <taxon>Sepiina</taxon>
        <taxon>Sepiidae</taxon>
        <taxon>Acanthosepion</taxon>
    </lineage>
</organism>
<dbReference type="Gene3D" id="3.80.10.10">
    <property type="entry name" value="Ribonuclease Inhibitor"/>
    <property type="match status" value="2"/>
</dbReference>
<sequence>MSVCFGAFQVSIATVFSNHKWRLSLVSSGVTFLLYSADNNNLQFEVYSTKQKRLCVGYFLKNKHKLLGNLGLQEFPCGTGTWREKPQIENKAGYVLCPEEISAISLKDYDVKYERVETLLEYATSPLSPWSTDCSWSNEAAKLRQIAITAPHKITENFICSYFKTLTIRNANVIEIDPDLLKLKNLKELTLSANRIADVTSENLPSSLKTLELSGNNITDLAPLCAKPPPLVHLGLSYNRVDSISKHLTAQHWPQLLCLDLFHNNLCDVKDVGQTLKSLPKLQSLVLVGNPLSLTPGYRGFLIDCLPMLNILDDFTITADEIINYKSLHLHTDCIQNVAFIKVSIPNVKGLLDPQEQQLQTDVNIIQKSYFIQLLFIHEEANDSKQSNTPSVDQMIQSVNNLQMEPGKQVDTSVDKQLPGSLPNTVMTGSKNSASQNNHNRSFLPYTNEHPPPTTFLQSQDLPWAENQIDFNWNKVITCHNLLPLRDYLYQDLEFKIIECKLIGRLPVEEEEEEKSISFKGKGKDDKEAKKKKEEKGKKDANSLQHKTDTKSKNSQRKDKKNKISNENVIWSSPEFKDIATFYLNLEPFLHGEHSVEEKFIKEIYNTNLEGVSIKNLKKDTKGNKKTNSSSRAQSQAKARKSPEMKKGKQGSHSKGTNEDESSHLSALEMSVLVELEHWTSTYQALQASIS</sequence>
<dbReference type="OrthoDB" id="433501at2759"/>
<keyword evidence="2" id="KW-0677">Repeat</keyword>
<reference evidence="4" key="1">
    <citation type="submission" date="2021-01" db="EMBL/GenBank/DDBJ databases">
        <authorList>
            <person name="Li R."/>
            <person name="Bekaert M."/>
        </authorList>
    </citation>
    <scope>NUCLEOTIDE SEQUENCE</scope>
    <source>
        <strain evidence="4">Farmed</strain>
    </source>
</reference>
<protein>
    <recommendedName>
        <fullName evidence="6">Leucine-rich repeat-containing protein 43</fullName>
    </recommendedName>
</protein>
<dbReference type="InterPro" id="IPR032675">
    <property type="entry name" value="LRR_dom_sf"/>
</dbReference>
<evidence type="ECO:0008006" key="6">
    <source>
        <dbReference type="Google" id="ProtNLM"/>
    </source>
</evidence>
<keyword evidence="5" id="KW-1185">Reference proteome</keyword>
<dbReference type="AlphaFoldDB" id="A0A812EWA2"/>
<dbReference type="Pfam" id="PF14580">
    <property type="entry name" value="LRR_9"/>
    <property type="match status" value="1"/>
</dbReference>
<name>A0A812EWA2_ACAPH</name>